<proteinExistence type="predicted"/>
<organism evidence="1 2">
    <name type="scientific">Paracoccus versutus</name>
    <name type="common">Thiobacillus versutus</name>
    <dbReference type="NCBI Taxonomy" id="34007"/>
    <lineage>
        <taxon>Bacteria</taxon>
        <taxon>Pseudomonadati</taxon>
        <taxon>Pseudomonadota</taxon>
        <taxon>Alphaproteobacteria</taxon>
        <taxon>Rhodobacterales</taxon>
        <taxon>Paracoccaceae</taxon>
        <taxon>Paracoccus</taxon>
    </lineage>
</organism>
<protein>
    <submittedName>
        <fullName evidence="1">Uncharacterized protein</fullName>
    </submittedName>
</protein>
<evidence type="ECO:0000313" key="2">
    <source>
        <dbReference type="Proteomes" id="UP000256941"/>
    </source>
</evidence>
<reference evidence="1 2" key="1">
    <citation type="submission" date="2018-08" db="EMBL/GenBank/DDBJ databases">
        <title>Genomic Encyclopedia of Archaeal and Bacterial Type Strains, Phase II (KMG-II): from individual species to whole genera.</title>
        <authorList>
            <person name="Goeker M."/>
        </authorList>
    </citation>
    <scope>NUCLEOTIDE SEQUENCE [LARGE SCALE GENOMIC DNA]</scope>
    <source>
        <strain evidence="1 2">DSM 17099</strain>
    </source>
</reference>
<dbReference type="Proteomes" id="UP000256941">
    <property type="component" value="Unassembled WGS sequence"/>
</dbReference>
<name>A0A3D9XGX1_PARVE</name>
<dbReference type="AlphaFoldDB" id="A0A3D9XGX1"/>
<evidence type="ECO:0000313" key="1">
    <source>
        <dbReference type="EMBL" id="REF68861.1"/>
    </source>
</evidence>
<comment type="caution">
    <text evidence="1">The sequence shown here is derived from an EMBL/GenBank/DDBJ whole genome shotgun (WGS) entry which is preliminary data.</text>
</comment>
<dbReference type="EMBL" id="QTUJ01000003">
    <property type="protein sequence ID" value="REF68861.1"/>
    <property type="molecule type" value="Genomic_DNA"/>
</dbReference>
<accession>A0A3D9XGX1</accession>
<gene>
    <name evidence="1" type="ORF">BDD41_3939</name>
</gene>
<sequence length="51" mass="5182">MAMAPYDLLRTFGGALFLLGVLICVANTLDLPPAPRAGASPRDHGGGGARC</sequence>